<protein>
    <submittedName>
        <fullName evidence="1">Uncharacterized protein</fullName>
    </submittedName>
</protein>
<organism evidence="1">
    <name type="scientific">uncultured Caudovirales phage</name>
    <dbReference type="NCBI Taxonomy" id="2100421"/>
    <lineage>
        <taxon>Viruses</taxon>
        <taxon>Duplodnaviria</taxon>
        <taxon>Heunggongvirae</taxon>
        <taxon>Uroviricota</taxon>
        <taxon>Caudoviricetes</taxon>
        <taxon>Peduoviridae</taxon>
        <taxon>Maltschvirus</taxon>
        <taxon>Maltschvirus maltsch</taxon>
    </lineage>
</organism>
<reference evidence="1" key="1">
    <citation type="submission" date="2020-05" db="EMBL/GenBank/DDBJ databases">
        <authorList>
            <person name="Chiriac C."/>
            <person name="Salcher M."/>
            <person name="Ghai R."/>
            <person name="Kavagutti S V."/>
        </authorList>
    </citation>
    <scope>NUCLEOTIDE SEQUENCE</scope>
</reference>
<evidence type="ECO:0000313" key="1">
    <source>
        <dbReference type="EMBL" id="CAB4171557.1"/>
    </source>
</evidence>
<gene>
    <name evidence="1" type="ORF">UFOVP923_7</name>
</gene>
<sequence length="46" mass="5158">MAWNPAAINLLSTQYNGSAMVGIIQSLVKELARLQNEIDTLKKEKR</sequence>
<name>A0A6J5PKB4_9CAUD</name>
<proteinExistence type="predicted"/>
<accession>A0A6J5PKB4</accession>
<dbReference type="EMBL" id="LR796877">
    <property type="protein sequence ID" value="CAB4171557.1"/>
    <property type="molecule type" value="Genomic_DNA"/>
</dbReference>